<evidence type="ECO:0000259" key="5">
    <source>
        <dbReference type="PROSITE" id="PS50089"/>
    </source>
</evidence>
<keyword evidence="3" id="KW-0862">Zinc</keyword>
<dbReference type="GO" id="GO:0005524">
    <property type="term" value="F:ATP binding"/>
    <property type="evidence" value="ECO:0007669"/>
    <property type="project" value="UniProtKB-KW"/>
</dbReference>
<feature type="non-terminal residue" evidence="6">
    <location>
        <position position="1"/>
    </location>
</feature>
<proteinExistence type="predicted"/>
<dbReference type="SUPFAM" id="SSF100920">
    <property type="entry name" value="Heat shock protein 70kD (HSP70), peptide-binding domain"/>
    <property type="match status" value="1"/>
</dbReference>
<dbReference type="InterPro" id="IPR001841">
    <property type="entry name" value="Znf_RING"/>
</dbReference>
<keyword evidence="1" id="KW-0547">Nucleotide-binding</keyword>
<feature type="compositionally biased region" description="Basic and acidic residues" evidence="4">
    <location>
        <begin position="259"/>
        <end position="270"/>
    </location>
</feature>
<feature type="compositionally biased region" description="Acidic residues" evidence="4">
    <location>
        <begin position="248"/>
        <end position="258"/>
    </location>
</feature>
<evidence type="ECO:0000256" key="2">
    <source>
        <dbReference type="ARBA" id="ARBA00022840"/>
    </source>
</evidence>
<dbReference type="GO" id="GO:0008270">
    <property type="term" value="F:zinc ion binding"/>
    <property type="evidence" value="ECO:0007669"/>
    <property type="project" value="UniProtKB-KW"/>
</dbReference>
<dbReference type="Gene3D" id="3.30.40.10">
    <property type="entry name" value="Zinc/RING finger domain, C3HC4 (zinc finger)"/>
    <property type="match status" value="1"/>
</dbReference>
<keyword evidence="3" id="KW-0863">Zinc-finger</keyword>
<evidence type="ECO:0000256" key="1">
    <source>
        <dbReference type="ARBA" id="ARBA00022741"/>
    </source>
</evidence>
<dbReference type="Proteomes" id="UP000654075">
    <property type="component" value="Unassembled WGS sequence"/>
</dbReference>
<evidence type="ECO:0000256" key="4">
    <source>
        <dbReference type="SAM" id="MobiDB-lite"/>
    </source>
</evidence>
<reference evidence="6" key="1">
    <citation type="submission" date="2021-02" db="EMBL/GenBank/DDBJ databases">
        <authorList>
            <person name="Dougan E. K."/>
            <person name="Rhodes N."/>
            <person name="Thang M."/>
            <person name="Chan C."/>
        </authorList>
    </citation>
    <scope>NUCLEOTIDE SEQUENCE</scope>
</reference>
<dbReference type="SUPFAM" id="SSF57850">
    <property type="entry name" value="RING/U-box"/>
    <property type="match status" value="1"/>
</dbReference>
<dbReference type="Gene3D" id="2.60.34.10">
    <property type="entry name" value="Substrate Binding Domain Of DNAk, Chain A, domain 1"/>
    <property type="match status" value="1"/>
</dbReference>
<organism evidence="6 7">
    <name type="scientific">Polarella glacialis</name>
    <name type="common">Dinoflagellate</name>
    <dbReference type="NCBI Taxonomy" id="89957"/>
    <lineage>
        <taxon>Eukaryota</taxon>
        <taxon>Sar</taxon>
        <taxon>Alveolata</taxon>
        <taxon>Dinophyceae</taxon>
        <taxon>Suessiales</taxon>
        <taxon>Suessiaceae</taxon>
        <taxon>Polarella</taxon>
    </lineage>
</organism>
<keyword evidence="2" id="KW-0067">ATP-binding</keyword>
<evidence type="ECO:0000313" key="6">
    <source>
        <dbReference type="EMBL" id="CAE8596255.1"/>
    </source>
</evidence>
<sequence>DQPSAASLNSCGAALQGAILGDRRVDGAKLESLMLLDSIPHSLGIEIEGGTMVGLVTPHTPIPTTKVVRLKLVDPSHSMAVLHVREVFGSGSTWLGAVAVPVTPAKLPEQGAALGPEADEDSSGEGDEVCVTVKIEVDVSGLVQLEANGVVSEPLGLASRNAALTAKELTSLHAQLSAQAGDRWAHYGQEASLLPLRTSKALPSAPTLNNHNNSTTSSSHSPTSASTTLWRRRSRDLGAVALMPDIGSSDDEDDSEEEKLEKFPGKRETGDEASDSKALGGGRVDSRGQAYAQRLREKVRDRQKGPTASVKAKAAPPIDMSGDAALWLSSTEVCAVCLCTEAELGRPFCWVLEKCGHKCICKLCLRKIKSKTKRADVECPLCRTVSRPVLEDRYNGEVYTAEAD</sequence>
<dbReference type="Pfam" id="PF00012">
    <property type="entry name" value="HSP70"/>
    <property type="match status" value="1"/>
</dbReference>
<protein>
    <recommendedName>
        <fullName evidence="5">RING-type domain-containing protein</fullName>
    </recommendedName>
</protein>
<dbReference type="InterPro" id="IPR029047">
    <property type="entry name" value="HSP70_peptide-bd_sf"/>
</dbReference>
<keyword evidence="3" id="KW-0479">Metal-binding</keyword>
<feature type="region of interest" description="Disordered" evidence="4">
    <location>
        <begin position="202"/>
        <end position="230"/>
    </location>
</feature>
<feature type="domain" description="RING-type" evidence="5">
    <location>
        <begin position="334"/>
        <end position="383"/>
    </location>
</feature>
<evidence type="ECO:0000313" key="7">
    <source>
        <dbReference type="Proteomes" id="UP000654075"/>
    </source>
</evidence>
<name>A0A813E700_POLGL</name>
<dbReference type="InterPro" id="IPR013083">
    <property type="entry name" value="Znf_RING/FYVE/PHD"/>
</dbReference>
<keyword evidence="7" id="KW-1185">Reference proteome</keyword>
<feature type="compositionally biased region" description="Low complexity" evidence="4">
    <location>
        <begin position="206"/>
        <end position="229"/>
    </location>
</feature>
<dbReference type="EMBL" id="CAJNNV010008441">
    <property type="protein sequence ID" value="CAE8596255.1"/>
    <property type="molecule type" value="Genomic_DNA"/>
</dbReference>
<dbReference type="InterPro" id="IPR013126">
    <property type="entry name" value="Hsp_70_fam"/>
</dbReference>
<accession>A0A813E700</accession>
<feature type="region of interest" description="Disordered" evidence="4">
    <location>
        <begin position="242"/>
        <end position="315"/>
    </location>
</feature>
<feature type="compositionally biased region" description="Basic and acidic residues" evidence="4">
    <location>
        <begin position="294"/>
        <end position="304"/>
    </location>
</feature>
<dbReference type="GO" id="GO:0140662">
    <property type="term" value="F:ATP-dependent protein folding chaperone"/>
    <property type="evidence" value="ECO:0007669"/>
    <property type="project" value="InterPro"/>
</dbReference>
<comment type="caution">
    <text evidence="6">The sequence shown here is derived from an EMBL/GenBank/DDBJ whole genome shotgun (WGS) entry which is preliminary data.</text>
</comment>
<dbReference type="PROSITE" id="PS50089">
    <property type="entry name" value="ZF_RING_2"/>
    <property type="match status" value="1"/>
</dbReference>
<dbReference type="AlphaFoldDB" id="A0A813E700"/>
<gene>
    <name evidence="6" type="ORF">PGLA1383_LOCUS14721</name>
</gene>
<evidence type="ECO:0000256" key="3">
    <source>
        <dbReference type="PROSITE-ProRule" id="PRU00175"/>
    </source>
</evidence>